<sequence>MSKPLTPILLLTALGVLASVPVLAQEHQETIILSVSPKWVRWADVYKVQPERPDDPYYHVRGIERQKNWKVWQFNELASHMAVTPKALTASRVSKKARTYNYKDVEIRSAYHRWLDDPATRSKVHVCGTDILSCLKQLPPR</sequence>
<geneLocation type="plasmid" evidence="2">
    <name>pLM19O1</name>
</geneLocation>
<accession>A0A0D5A0K0</accession>
<name>A0A0D5A0K0_9HYPH</name>
<dbReference type="RefSeq" id="WP_181377288.1">
    <property type="nucleotide sequence ID" value="NZ_KM659091.1"/>
</dbReference>
<keyword evidence="1" id="KW-0732">Signal</keyword>
<gene>
    <name evidence="2" type="ORF">pLM19O1_p75</name>
</gene>
<feature type="chain" id="PRO_5002290407" description="DUF5086 domain-containing protein" evidence="1">
    <location>
        <begin position="25"/>
        <end position="141"/>
    </location>
</feature>
<dbReference type="InterPro" id="IPR031561">
    <property type="entry name" value="DUF5086"/>
</dbReference>
<feature type="signal peptide" evidence="1">
    <location>
        <begin position="1"/>
        <end position="24"/>
    </location>
</feature>
<evidence type="ECO:0000313" key="2">
    <source>
        <dbReference type="EMBL" id="AJW29944.1"/>
    </source>
</evidence>
<proteinExistence type="predicted"/>
<evidence type="ECO:0000256" key="1">
    <source>
        <dbReference type="SAM" id="SignalP"/>
    </source>
</evidence>
<keyword evidence="2" id="KW-0614">Plasmid</keyword>
<dbReference type="Gene3D" id="3.90.70.190">
    <property type="entry name" value="Domain of unknown function (DUF5086)"/>
    <property type="match status" value="1"/>
</dbReference>
<protein>
    <recommendedName>
        <fullName evidence="3">DUF5086 domain-containing protein</fullName>
    </recommendedName>
</protein>
<evidence type="ECO:0008006" key="3">
    <source>
        <dbReference type="Google" id="ProtNLM"/>
    </source>
</evidence>
<organism evidence="2">
    <name type="scientific">Ochrobactrum sp. LM19</name>
    <dbReference type="NCBI Taxonomy" id="1449781"/>
    <lineage>
        <taxon>Bacteria</taxon>
        <taxon>Pseudomonadati</taxon>
        <taxon>Pseudomonadota</taxon>
        <taxon>Alphaproteobacteria</taxon>
        <taxon>Hyphomicrobiales</taxon>
        <taxon>Brucellaceae</taxon>
        <taxon>Brucella/Ochrobactrum group</taxon>
        <taxon>Ochrobactrum</taxon>
    </lineage>
</organism>
<dbReference type="InterPro" id="IPR044935">
    <property type="entry name" value="DUF5086_sf"/>
</dbReference>
<dbReference type="Pfam" id="PF16985">
    <property type="entry name" value="DUF5086"/>
    <property type="match status" value="1"/>
</dbReference>
<dbReference type="AlphaFoldDB" id="A0A0D5A0K0"/>
<reference evidence="2" key="1">
    <citation type="submission" date="2014-09" db="EMBL/GenBank/DDBJ databases">
        <title>The mobilome of the heavy metals and metalloids hypertolerant bacteria from the Lubin copper mine (Poland).</title>
        <authorList>
            <person name="Dziewit L."/>
            <person name="Bartosik D."/>
        </authorList>
    </citation>
    <scope>NUCLEOTIDE SEQUENCE</scope>
    <source>
        <plasmid evidence="2">pLM19O1</plasmid>
    </source>
</reference>
<dbReference type="EMBL" id="KM659091">
    <property type="protein sequence ID" value="AJW29944.1"/>
    <property type="molecule type" value="Genomic_DNA"/>
</dbReference>